<dbReference type="Proteomes" id="UP000242224">
    <property type="component" value="Unassembled WGS sequence"/>
</dbReference>
<evidence type="ECO:0000313" key="4">
    <source>
        <dbReference type="Proteomes" id="UP000242224"/>
    </source>
</evidence>
<name>A0ABX3MIG8_9RHOB</name>
<dbReference type="InterPro" id="IPR041657">
    <property type="entry name" value="HTH_17"/>
</dbReference>
<feature type="compositionally biased region" description="Polar residues" evidence="1">
    <location>
        <begin position="95"/>
        <end position="107"/>
    </location>
</feature>
<evidence type="ECO:0000313" key="3">
    <source>
        <dbReference type="EMBL" id="OOY11361.1"/>
    </source>
</evidence>
<dbReference type="RefSeq" id="WP_078575162.1">
    <property type="nucleotide sequence ID" value="NZ_MPZS01000003.1"/>
</dbReference>
<feature type="region of interest" description="Disordered" evidence="1">
    <location>
        <begin position="87"/>
        <end position="107"/>
    </location>
</feature>
<evidence type="ECO:0000256" key="1">
    <source>
        <dbReference type="SAM" id="MobiDB-lite"/>
    </source>
</evidence>
<keyword evidence="4" id="KW-1185">Reference proteome</keyword>
<organism evidence="3 4">
    <name type="scientific">Thioclava marina</name>
    <dbReference type="NCBI Taxonomy" id="1915077"/>
    <lineage>
        <taxon>Bacteria</taxon>
        <taxon>Pseudomonadati</taxon>
        <taxon>Pseudomonadota</taxon>
        <taxon>Alphaproteobacteria</taxon>
        <taxon>Rhodobacterales</taxon>
        <taxon>Paracoccaceae</taxon>
        <taxon>Thioclava</taxon>
    </lineage>
</organism>
<dbReference type="EMBL" id="MPZS01000003">
    <property type="protein sequence ID" value="OOY11361.1"/>
    <property type="molecule type" value="Genomic_DNA"/>
</dbReference>
<reference evidence="3 4" key="1">
    <citation type="submission" date="2016-11" db="EMBL/GenBank/DDBJ databases">
        <title>A multilocus sequence analysis scheme for characterization of bacteria in the genus Thioclava.</title>
        <authorList>
            <person name="Liu Y."/>
            <person name="Shao Z."/>
        </authorList>
    </citation>
    <scope>NUCLEOTIDE SEQUENCE [LARGE SCALE GENOMIC DNA]</scope>
    <source>
        <strain evidence="3 4">11.10-0-13</strain>
    </source>
</reference>
<dbReference type="SUPFAM" id="SSF46955">
    <property type="entry name" value="Putative DNA-binding domain"/>
    <property type="match status" value="1"/>
</dbReference>
<dbReference type="InterPro" id="IPR009061">
    <property type="entry name" value="DNA-bd_dom_put_sf"/>
</dbReference>
<gene>
    <name evidence="3" type="ORF">BMG00_16715</name>
</gene>
<dbReference type="Gene3D" id="1.10.10.10">
    <property type="entry name" value="Winged helix-like DNA-binding domain superfamily/Winged helix DNA-binding domain"/>
    <property type="match status" value="1"/>
</dbReference>
<proteinExistence type="predicted"/>
<evidence type="ECO:0000259" key="2">
    <source>
        <dbReference type="Pfam" id="PF12728"/>
    </source>
</evidence>
<sequence>MTQTIDLNDLLTNEDAARLLGIKPTTLEMWRYLGKGPPFLKLGDVPQSPVRYLRSAVMAWLAERSYRNTSEATAAMRVAPVKVAPGAIPGPWTNGKRNVNQSGGASE</sequence>
<dbReference type="InterPro" id="IPR036388">
    <property type="entry name" value="WH-like_DNA-bd_sf"/>
</dbReference>
<comment type="caution">
    <text evidence="3">The sequence shown here is derived from an EMBL/GenBank/DDBJ whole genome shotgun (WGS) entry which is preliminary data.</text>
</comment>
<accession>A0ABX3MIG8</accession>
<protein>
    <recommendedName>
        <fullName evidence="2">Helix-turn-helix domain-containing protein</fullName>
    </recommendedName>
</protein>
<dbReference type="Pfam" id="PF12728">
    <property type="entry name" value="HTH_17"/>
    <property type="match status" value="1"/>
</dbReference>
<feature type="domain" description="Helix-turn-helix" evidence="2">
    <location>
        <begin position="10"/>
        <end position="65"/>
    </location>
</feature>